<sequence length="543" mass="59870">MGEVNFEQKGIVKAVDSALQEAAHAAAEMRVATPGGRFHVRWDEGGSASALGQLAFFAEFLEVSGLFARWKEGCPTNYSSPNAPTVVNILGTWLLSILDGQRRYAHVTGLGGDAVAPEILGMTKIISDESLRRGLAHLAPEQAKRCSDEERAVRAAQLAKSTAWMDSALAESTGEALRTPWILDADTTVKLLYGHQAGAEIGYNPSKPGRPSHTLHTYWIGNVRLVLDVEVQGGKSTAAKHSLPRLRLLLDRLVPEERPALVRGDNAFGNEGVMAEMEEIEQPYLFKLRQTAGVKRLIERLWKQGDWQSVDQGFDAVEGKLRLTGWSGERRVVVLRRRVKSSLATEASNDNRQPELQFLDASDKAKLGEYVVLVTNADYSLEAMGQLYRDRADCENGFDELKNQWGWGGYTTHDLERCNLSARAVALIYNWWSWYVRLAHPKARLEAITSRPMLLAGVARLTQHAGQSRLLLTLSHAAGDQIKTMIANIRKGLDHFLASAPQLPKAGHWPALVRYIVSKILAARPKKARPLGLPPPLLAYGSG</sequence>
<protein>
    <submittedName>
        <fullName evidence="2">Transposase DDE domain protein</fullName>
    </submittedName>
</protein>
<proteinExistence type="predicted"/>
<organism evidence="2 3">
    <name type="scientific">Candidatus Accumulibacter appositus</name>
    <dbReference type="NCBI Taxonomy" id="1454003"/>
    <lineage>
        <taxon>Bacteria</taxon>
        <taxon>Pseudomonadati</taxon>
        <taxon>Pseudomonadota</taxon>
        <taxon>Betaproteobacteria</taxon>
        <taxon>Candidatus Accumulibacter</taxon>
    </lineage>
</organism>
<evidence type="ECO:0000259" key="1">
    <source>
        <dbReference type="Pfam" id="PF13701"/>
    </source>
</evidence>
<dbReference type="PATRIC" id="fig|1454003.3.peg.3875"/>
<dbReference type="Proteomes" id="UP000021816">
    <property type="component" value="Unassembled WGS sequence"/>
</dbReference>
<comment type="caution">
    <text evidence="2">The sequence shown here is derived from an EMBL/GenBank/DDBJ whole genome shotgun (WGS) entry which is preliminary data.</text>
</comment>
<dbReference type="EMBL" id="JEMX01000098">
    <property type="protein sequence ID" value="EXI77462.1"/>
    <property type="molecule type" value="Genomic_DNA"/>
</dbReference>
<dbReference type="STRING" id="1454003.AW10_03816"/>
<evidence type="ECO:0000313" key="2">
    <source>
        <dbReference type="EMBL" id="EXI77462.1"/>
    </source>
</evidence>
<gene>
    <name evidence="2" type="ORF">AW10_03816</name>
</gene>
<dbReference type="Pfam" id="PF13701">
    <property type="entry name" value="DDE_Tnp_1_4"/>
    <property type="match status" value="1"/>
</dbReference>
<reference evidence="2 3" key="1">
    <citation type="submission" date="2014-02" db="EMBL/GenBank/DDBJ databases">
        <title>Expanding our view of genomic diversity in Candidatus Accumulibacter clades.</title>
        <authorList>
            <person name="Skennerton C.T."/>
            <person name="Barr J.J."/>
            <person name="Slater F.R."/>
            <person name="Bond P.L."/>
            <person name="Tyson G.W."/>
        </authorList>
    </citation>
    <scope>NUCLEOTIDE SEQUENCE [LARGE SCALE GENOMIC DNA]</scope>
    <source>
        <strain evidence="3">BA-92</strain>
    </source>
</reference>
<evidence type="ECO:0000313" key="3">
    <source>
        <dbReference type="Proteomes" id="UP000021816"/>
    </source>
</evidence>
<name>A0A011PKD6_9PROT</name>
<feature type="domain" description="Transposase DDE" evidence="1">
    <location>
        <begin position="125"/>
        <end position="491"/>
    </location>
</feature>
<accession>A0A011PKD6</accession>
<dbReference type="InterPro" id="IPR025668">
    <property type="entry name" value="Tnp_DDE_dom"/>
</dbReference>
<dbReference type="AlphaFoldDB" id="A0A011PKD6"/>